<dbReference type="EMBL" id="KV460342">
    <property type="protein sequence ID" value="OBT91294.2"/>
    <property type="molecule type" value="Genomic_DNA"/>
</dbReference>
<dbReference type="RefSeq" id="XP_059319216.1">
    <property type="nucleotide sequence ID" value="XM_059464175.1"/>
</dbReference>
<protein>
    <recommendedName>
        <fullName evidence="4">Pectate lyase</fullName>
    </recommendedName>
</protein>
<reference evidence="3" key="2">
    <citation type="journal article" date="2018" name="Nat. Commun.">
        <title>Extreme sensitivity to ultraviolet light in the fungal pathogen causing white-nose syndrome of bats.</title>
        <authorList>
            <person name="Palmer J.M."/>
            <person name="Drees K.P."/>
            <person name="Foster J.T."/>
            <person name="Lindner D.L."/>
        </authorList>
    </citation>
    <scope>NUCLEOTIDE SEQUENCE [LARGE SCALE GENOMIC DNA]</scope>
    <source>
        <strain evidence="3">UAMH 10579</strain>
    </source>
</reference>
<organism evidence="2 3">
    <name type="scientific">Pseudogymnoascus verrucosus</name>
    <dbReference type="NCBI Taxonomy" id="342668"/>
    <lineage>
        <taxon>Eukaryota</taxon>
        <taxon>Fungi</taxon>
        <taxon>Dikarya</taxon>
        <taxon>Ascomycota</taxon>
        <taxon>Pezizomycotina</taxon>
        <taxon>Leotiomycetes</taxon>
        <taxon>Thelebolales</taxon>
        <taxon>Thelebolaceae</taxon>
        <taxon>Pseudogymnoascus</taxon>
    </lineage>
</organism>
<dbReference type="Proteomes" id="UP000091956">
    <property type="component" value="Unassembled WGS sequence"/>
</dbReference>
<keyword evidence="1" id="KW-0732">Signal</keyword>
<evidence type="ECO:0000313" key="2">
    <source>
        <dbReference type="EMBL" id="OBT91294.2"/>
    </source>
</evidence>
<dbReference type="GeneID" id="84234275"/>
<name>A0A1B8G629_9PEZI</name>
<dbReference type="AlphaFoldDB" id="A0A1B8G629"/>
<evidence type="ECO:0000313" key="3">
    <source>
        <dbReference type="Proteomes" id="UP000091956"/>
    </source>
</evidence>
<feature type="chain" id="PRO_5015182163" description="Pectate lyase" evidence="1">
    <location>
        <begin position="23"/>
        <end position="62"/>
    </location>
</feature>
<proteinExistence type="predicted"/>
<evidence type="ECO:0008006" key="4">
    <source>
        <dbReference type="Google" id="ProtNLM"/>
    </source>
</evidence>
<feature type="signal peptide" evidence="1">
    <location>
        <begin position="1"/>
        <end position="22"/>
    </location>
</feature>
<reference evidence="2 3" key="1">
    <citation type="submission" date="2016-03" db="EMBL/GenBank/DDBJ databases">
        <title>Comparative genomics of Pseudogymnoascus destructans, the fungus causing white-nose syndrome of bats.</title>
        <authorList>
            <person name="Palmer J.M."/>
            <person name="Drees K.P."/>
            <person name="Foster J.T."/>
            <person name="Lindner D.L."/>
        </authorList>
    </citation>
    <scope>NUCLEOTIDE SEQUENCE [LARGE SCALE GENOMIC DNA]</scope>
    <source>
        <strain evidence="2 3">UAMH 10579</strain>
    </source>
</reference>
<evidence type="ECO:0000256" key="1">
    <source>
        <dbReference type="SAM" id="SignalP"/>
    </source>
</evidence>
<accession>A0A1B8G629</accession>
<gene>
    <name evidence="2" type="ORF">VE01_10709</name>
</gene>
<feature type="non-terminal residue" evidence="2">
    <location>
        <position position="62"/>
    </location>
</feature>
<keyword evidence="3" id="KW-1185">Reference proteome</keyword>
<sequence length="62" mass="6503">MIFTKPLAGAALLLFAAESAAAAVIRSHAVGGCGIVQDFKGDTKTGESIESDKILRTYDVYL</sequence>